<keyword evidence="2" id="KW-0677">Repeat</keyword>
<evidence type="ECO:0000313" key="6">
    <source>
        <dbReference type="Proteomes" id="UP001642464"/>
    </source>
</evidence>
<feature type="non-terminal residue" evidence="5">
    <location>
        <position position="1"/>
    </location>
</feature>
<feature type="compositionally biased region" description="Polar residues" evidence="4">
    <location>
        <begin position="1313"/>
        <end position="1322"/>
    </location>
</feature>
<dbReference type="Pfam" id="PF13855">
    <property type="entry name" value="LRR_8"/>
    <property type="match status" value="1"/>
</dbReference>
<dbReference type="InterPro" id="IPR001611">
    <property type="entry name" value="Leu-rich_rpt"/>
</dbReference>
<gene>
    <name evidence="5" type="ORF">SCF082_LOCUS45929</name>
</gene>
<reference evidence="5 6" key="1">
    <citation type="submission" date="2024-02" db="EMBL/GenBank/DDBJ databases">
        <authorList>
            <person name="Chen Y."/>
            <person name="Shah S."/>
            <person name="Dougan E. K."/>
            <person name="Thang M."/>
            <person name="Chan C."/>
        </authorList>
    </citation>
    <scope>NUCLEOTIDE SEQUENCE [LARGE SCALE GENOMIC DNA]</scope>
</reference>
<feature type="region of interest" description="Disordered" evidence="4">
    <location>
        <begin position="1919"/>
        <end position="1939"/>
    </location>
</feature>
<sequence>FERDGVIVLSGERFQLKNLHGLQQLAQGLRPEEAQVQHNTLETLAELGEFTSLKRINATGNRIGFLCSTFDKPTLNQWPKRMGSLVELNLSFNRLTSIPGLVQMPSLRVLNLQSNAITTKGFQQLAQGRNLEELDLSTNQLAWKKGGFMVDSKVFRVLTKLKRVNLAGNKFIDQVPDYHFVILAQVRAKRRLTGSRPLAFIDEHVVNREMKNRADAIRRDKTFAEPAGLTGRGEIDNGHGSDEEDMNGAGTRADEDEAKSDALGTSGGILVDSSSTTGQLAALRELELTGFNSDASSMMSSQTGQRSGIADLIPTIIKLNAVLEDCFTHPSYCIRNLGDMIRDIHGIVDRPQDHKFLFQFDNDQSVDLAIDEFLQNIVLLAERQPQVISSILRVLVYLSTVAEFDMGKRCVQQLSDMMSGGENHAVEVITVINEFMVPLLDSLMDPSTHVLVIANLITLASSSTIPDGLDTSPLDNALAYIASQIRRQRSSAPPSDQVVELGAVASNNERIARSMGNLGLAANVTRELNEAQANSKRYLSLLTMIKNMANYDLVFARRRGHDGREGFETDAVDGPVSTMFQGPSSAGGLVVEDIFDESGMAQQLDHRSARRFAKEGVHRSILRALRKLAEERERNLTQREWSDLLVQQSILCLGALSHTRPVFVDLMDGRMGYRSLLFSLFASSSSGPVVLSAVFRALTLMLNAPVDWYPLRFDNALLEHHAVFAEITTKLQRVTPLLQYLGEKGTKFEAMCSLVPQEERELYFRGERRTLATLQSPSMHSLLVSVIGLISVYNREAATETNTLAVRITQELNDNKRESFLFACLNTPSDEVRLAVVKCLQQIQLSEFDHAEINYLVELLSNVINISSGKTEEVLGGSFKLLTKLCLSEHPSGVSFRLSFAEKSANAAFSILERNEMRDTRGQVIESIQKRILSTSCVEFLQACSLFRNLRNYLRSHEVLEKLITVLYIEDTNTDMVRIFPRNETEISRQRYWPNLIERTLCGRQVEYLLRTLVGFRSVSPTRVVAPRVLRRIADVLMGVPDSTLSMVRKYWAVREEQDGNIVQRIVDVPANGAGGTAQEEEDTDISKLPAWVVQEMFRNCDPNEDFRGLANRHTEKEKQMAPFWNTLMGRQVGVSDNWSRTEFLTSDARADKLQQHQLLIHFSGLERLLLFLVGAVESSEPVVAKPGGAAGSVDGGPFSESGGVQPKGSSNGVLPTTLSVSQLLNSFAVPDTKGILESVILRAQAAEHAKSRHEAQNEGERKRDVLGATPSGKETLLRFFMRESISGISSEDAARDASESSAGVLEVGSAEGTASRQNQSRYPHADTIMFQANAAELFRRDTEVTDTLVAGLRVIYSLICDGSPDTVEAARRILRIPSKLRILACICTGSRTHPVWPQALIGAKFMAIAYELCVMPGIRREEVLESLPIYSIVCTVAQRIMSTLRFFAEAQTLSESDLIVGLHTTRTLALIASQMQYLRMPDVHKEVSPAIRNLGLEAVWKTLIPFESTVKGCIALLIACSRRTGPDAATPEVEYCIREHVTQFLVSIFAVSSDSRYEVLEELVRIQIQGRVQLRNSYIQELLHRVAEASFQYSLRKFMENSGHVGQRRAPEKLQKTETPTSEELVIPPPSPVLTQKKEKPVNSGFFAFCAGSRSSKSQSTKAASTTSRRDIQHFISNEVVGSNGIARKVWAVEPPAPLTHKSLSSQNSSSATDLKSWEYDRIGTERILACSFVEALEAGTLLGRKLFVLTSEAYYMYDEPEDGRGWQVGASKTSKRSADDLYTNPTVFAQPLLMQREDFAPRLMWRKPYRAIERICLGMYGQCIHFEHRPSDLHDRPPSTTMTLVTYVTGVAARLYSVIMQMCREWGRIEVSLGLDPSKAKPPQEDADQALYDALAFVLSRMEGESLSLENGPAPILIRDQPKGGPQPADARSLGRGGDDMLHLSPSTCLFNKLEGLMCTQVLLVTRDRASIPSIILCTAKHFSIVEPRWGHWSFARDVAAERKAFVAKLEQETATRNGGGYDEGARARMIASKNAQLEARIEEETNQRRKLLKMDSRNRYTHSLLDLNEVILSKGDVPLLLENVL</sequence>
<feature type="region of interest" description="Disordered" evidence="4">
    <location>
        <begin position="227"/>
        <end position="267"/>
    </location>
</feature>
<dbReference type="EMBL" id="CAXAMM010041194">
    <property type="protein sequence ID" value="CAK9097926.1"/>
    <property type="molecule type" value="Genomic_DNA"/>
</dbReference>
<dbReference type="Proteomes" id="UP001642464">
    <property type="component" value="Unassembled WGS sequence"/>
</dbReference>
<dbReference type="SUPFAM" id="SSF48371">
    <property type="entry name" value="ARM repeat"/>
    <property type="match status" value="1"/>
</dbReference>
<dbReference type="PANTHER" id="PTHR48051:SF1">
    <property type="entry name" value="RAS SUPPRESSOR PROTEIN 1"/>
    <property type="match status" value="1"/>
</dbReference>
<dbReference type="PROSITE" id="PS51450">
    <property type="entry name" value="LRR"/>
    <property type="match status" value="1"/>
</dbReference>
<comment type="caution">
    <text evidence="5">The sequence shown here is derived from an EMBL/GenBank/DDBJ whole genome shotgun (WGS) entry which is preliminary data.</text>
</comment>
<dbReference type="Gene3D" id="3.80.10.10">
    <property type="entry name" value="Ribonuclease Inhibitor"/>
    <property type="match status" value="1"/>
</dbReference>
<evidence type="ECO:0000256" key="4">
    <source>
        <dbReference type="SAM" id="MobiDB-lite"/>
    </source>
</evidence>
<name>A0ABP0RF44_9DINO</name>
<dbReference type="InterPro" id="IPR016024">
    <property type="entry name" value="ARM-type_fold"/>
</dbReference>
<dbReference type="PANTHER" id="PTHR48051">
    <property type="match status" value="1"/>
</dbReference>
<dbReference type="InterPro" id="IPR050216">
    <property type="entry name" value="LRR_domain-containing"/>
</dbReference>
<dbReference type="SUPFAM" id="SSF52058">
    <property type="entry name" value="L domain-like"/>
    <property type="match status" value="1"/>
</dbReference>
<feature type="region of interest" description="Disordered" evidence="4">
    <location>
        <begin position="1187"/>
        <end position="1211"/>
    </location>
</feature>
<dbReference type="InterPro" id="IPR032675">
    <property type="entry name" value="LRR_dom_sf"/>
</dbReference>
<evidence type="ECO:0000256" key="3">
    <source>
        <dbReference type="SAM" id="Coils"/>
    </source>
</evidence>
<evidence type="ECO:0000256" key="1">
    <source>
        <dbReference type="ARBA" id="ARBA00022614"/>
    </source>
</evidence>
<keyword evidence="1" id="KW-0433">Leucine-rich repeat</keyword>
<feature type="region of interest" description="Disordered" evidence="4">
    <location>
        <begin position="1605"/>
        <end position="1635"/>
    </location>
</feature>
<keyword evidence="6" id="KW-1185">Reference proteome</keyword>
<organism evidence="5 6">
    <name type="scientific">Durusdinium trenchii</name>
    <dbReference type="NCBI Taxonomy" id="1381693"/>
    <lineage>
        <taxon>Eukaryota</taxon>
        <taxon>Sar</taxon>
        <taxon>Alveolata</taxon>
        <taxon>Dinophyceae</taxon>
        <taxon>Suessiales</taxon>
        <taxon>Symbiodiniaceae</taxon>
        <taxon>Durusdinium</taxon>
    </lineage>
</organism>
<feature type="region of interest" description="Disordered" evidence="4">
    <location>
        <begin position="1291"/>
        <end position="1323"/>
    </location>
</feature>
<evidence type="ECO:0000313" key="5">
    <source>
        <dbReference type="EMBL" id="CAK9097926.1"/>
    </source>
</evidence>
<feature type="coiled-coil region" evidence="3">
    <location>
        <begin position="2030"/>
        <end position="2057"/>
    </location>
</feature>
<evidence type="ECO:0000256" key="2">
    <source>
        <dbReference type="ARBA" id="ARBA00022737"/>
    </source>
</evidence>
<protein>
    <recommendedName>
        <fullName evidence="7">Leucine rich repeat-containing protein</fullName>
    </recommendedName>
</protein>
<accession>A0ABP0RF44</accession>
<evidence type="ECO:0008006" key="7">
    <source>
        <dbReference type="Google" id="ProtNLM"/>
    </source>
</evidence>
<proteinExistence type="predicted"/>
<keyword evidence="3" id="KW-0175">Coiled coil</keyword>